<evidence type="ECO:0000256" key="3">
    <source>
        <dbReference type="ARBA" id="ARBA00023163"/>
    </source>
</evidence>
<protein>
    <recommendedName>
        <fullName evidence="4">HTH lacI-type domain-containing protein</fullName>
    </recommendedName>
</protein>
<dbReference type="InterPro" id="IPR046335">
    <property type="entry name" value="LacI/GalR-like_sensor"/>
</dbReference>
<evidence type="ECO:0000256" key="1">
    <source>
        <dbReference type="ARBA" id="ARBA00023015"/>
    </source>
</evidence>
<dbReference type="PROSITE" id="PS50932">
    <property type="entry name" value="HTH_LACI_2"/>
    <property type="match status" value="1"/>
</dbReference>
<dbReference type="EMBL" id="NOXS01000025">
    <property type="protein sequence ID" value="OYQ20978.1"/>
    <property type="molecule type" value="Genomic_DNA"/>
</dbReference>
<feature type="domain" description="HTH lacI-type" evidence="4">
    <location>
        <begin position="5"/>
        <end position="59"/>
    </location>
</feature>
<evidence type="ECO:0000313" key="5">
    <source>
        <dbReference type="EMBL" id="OYQ20978.1"/>
    </source>
</evidence>
<keyword evidence="3" id="KW-0804">Transcription</keyword>
<dbReference type="Pfam" id="PF13377">
    <property type="entry name" value="Peripla_BP_3"/>
    <property type="match status" value="1"/>
</dbReference>
<keyword evidence="1" id="KW-0805">Transcription regulation</keyword>
<evidence type="ECO:0000256" key="2">
    <source>
        <dbReference type="ARBA" id="ARBA00023125"/>
    </source>
</evidence>
<dbReference type="Gene3D" id="3.40.50.2300">
    <property type="match status" value="2"/>
</dbReference>
<dbReference type="PANTHER" id="PTHR30146:SF153">
    <property type="entry name" value="LACTOSE OPERON REPRESSOR"/>
    <property type="match status" value="1"/>
</dbReference>
<dbReference type="Pfam" id="PF00356">
    <property type="entry name" value="LacI"/>
    <property type="match status" value="1"/>
</dbReference>
<dbReference type="SUPFAM" id="SSF53822">
    <property type="entry name" value="Periplasmic binding protein-like I"/>
    <property type="match status" value="1"/>
</dbReference>
<dbReference type="SMART" id="SM00354">
    <property type="entry name" value="HTH_LACI"/>
    <property type="match status" value="1"/>
</dbReference>
<evidence type="ECO:0000313" key="6">
    <source>
        <dbReference type="Proteomes" id="UP000216361"/>
    </source>
</evidence>
<accession>A0A255XVH3</accession>
<dbReference type="GO" id="GO:0003700">
    <property type="term" value="F:DNA-binding transcription factor activity"/>
    <property type="evidence" value="ECO:0007669"/>
    <property type="project" value="TreeGrafter"/>
</dbReference>
<dbReference type="InterPro" id="IPR010982">
    <property type="entry name" value="Lambda_DNA-bd_dom_sf"/>
</dbReference>
<reference evidence="5 6" key="1">
    <citation type="submission" date="2017-07" db="EMBL/GenBank/DDBJ databases">
        <title>Elstera cyanobacteriorum sp. nov., a novel bacterium isolated from cyanobacterial aggregates in a eutrophic lake.</title>
        <authorList>
            <person name="Cai H."/>
        </authorList>
    </citation>
    <scope>NUCLEOTIDE SEQUENCE [LARGE SCALE GENOMIC DNA]</scope>
    <source>
        <strain evidence="5 6">TH019</strain>
    </source>
</reference>
<dbReference type="OrthoDB" id="8433438at2"/>
<dbReference type="InterPro" id="IPR000843">
    <property type="entry name" value="HTH_LacI"/>
</dbReference>
<dbReference type="RefSeq" id="WP_094407560.1">
    <property type="nucleotide sequence ID" value="NZ_BMJZ01000007.1"/>
</dbReference>
<comment type="caution">
    <text evidence="5">The sequence shown here is derived from an EMBL/GenBank/DDBJ whole genome shotgun (WGS) entry which is preliminary data.</text>
</comment>
<gene>
    <name evidence="5" type="ORF">CHR90_03330</name>
</gene>
<keyword evidence="2" id="KW-0238">DNA-binding</keyword>
<dbReference type="CDD" id="cd06278">
    <property type="entry name" value="PBP1_LacI-like"/>
    <property type="match status" value="1"/>
</dbReference>
<dbReference type="AlphaFoldDB" id="A0A255XVH3"/>
<dbReference type="InterPro" id="IPR028082">
    <property type="entry name" value="Peripla_BP_I"/>
</dbReference>
<dbReference type="Gene3D" id="1.10.260.40">
    <property type="entry name" value="lambda repressor-like DNA-binding domains"/>
    <property type="match status" value="1"/>
</dbReference>
<dbReference type="CDD" id="cd01392">
    <property type="entry name" value="HTH_LacI"/>
    <property type="match status" value="1"/>
</dbReference>
<organism evidence="5 6">
    <name type="scientific">Elstera cyanobacteriorum</name>
    <dbReference type="NCBI Taxonomy" id="2022747"/>
    <lineage>
        <taxon>Bacteria</taxon>
        <taxon>Pseudomonadati</taxon>
        <taxon>Pseudomonadota</taxon>
        <taxon>Alphaproteobacteria</taxon>
        <taxon>Rhodospirillales</taxon>
        <taxon>Rhodospirillaceae</taxon>
        <taxon>Elstera</taxon>
    </lineage>
</organism>
<sequence length="334" mass="35099">MNRRATAEDVAKAAGVSQATVSRVFTPGGSVSKKAREKVEKAAQDLGYRPNALARGLTQRRTGLIGVVTGDLSSLYDCQLLSHLCGALRGEQWQPLLLRTARSDETGGALLEAMAYQVDAIILAAGSVPPSILDETQTFHTPILMLGKGPTPGVDTICCDNPAGVRLVARHLLAAGHRRIAYIAGNPAAFSERERQAGFTEALAAAGGSLVAVAPGDYTYEGGQAAALSLLTSPTPPDAIFCGNDTMALGALDAARHILGLSVPRDVAIVGFDDITMAAWPGYRLTTVQQPMEKTVAAAVSLLRQRLDGEDLLPQSIRIPVSLVLRASTRPLDV</sequence>
<name>A0A255XVH3_9PROT</name>
<keyword evidence="6" id="KW-1185">Reference proteome</keyword>
<evidence type="ECO:0000259" key="4">
    <source>
        <dbReference type="PROSITE" id="PS50932"/>
    </source>
</evidence>
<dbReference type="PANTHER" id="PTHR30146">
    <property type="entry name" value="LACI-RELATED TRANSCRIPTIONAL REPRESSOR"/>
    <property type="match status" value="1"/>
</dbReference>
<dbReference type="SUPFAM" id="SSF47413">
    <property type="entry name" value="lambda repressor-like DNA-binding domains"/>
    <property type="match status" value="1"/>
</dbReference>
<proteinExistence type="predicted"/>
<dbReference type="Proteomes" id="UP000216361">
    <property type="component" value="Unassembled WGS sequence"/>
</dbReference>
<dbReference type="GO" id="GO:0000976">
    <property type="term" value="F:transcription cis-regulatory region binding"/>
    <property type="evidence" value="ECO:0007669"/>
    <property type="project" value="TreeGrafter"/>
</dbReference>